<feature type="signal peptide" evidence="1">
    <location>
        <begin position="1"/>
        <end position="27"/>
    </location>
</feature>
<sequence length="109" mass="12602">MFNPITVFFPILALSIDALSLVRSADALTIRHDEPDLALLPLIHRALTDQTTVAVVIEDGRLLDEISPTSFLPAMRRWRWPPARHPHNWRPHILHRLLWFSIGHPCPRH</sequence>
<gene>
    <name evidence="2" type="ORF">Cni_G28980</name>
</gene>
<organism evidence="2 3">
    <name type="scientific">Canna indica</name>
    <name type="common">Indian-shot</name>
    <dbReference type="NCBI Taxonomy" id="4628"/>
    <lineage>
        <taxon>Eukaryota</taxon>
        <taxon>Viridiplantae</taxon>
        <taxon>Streptophyta</taxon>
        <taxon>Embryophyta</taxon>
        <taxon>Tracheophyta</taxon>
        <taxon>Spermatophyta</taxon>
        <taxon>Magnoliopsida</taxon>
        <taxon>Liliopsida</taxon>
        <taxon>Zingiberales</taxon>
        <taxon>Cannaceae</taxon>
        <taxon>Canna</taxon>
    </lineage>
</organism>
<proteinExistence type="predicted"/>
<keyword evidence="1" id="KW-0732">Signal</keyword>
<keyword evidence="3" id="KW-1185">Reference proteome</keyword>
<accession>A0AAQ3LAS6</accession>
<evidence type="ECO:0000313" key="3">
    <source>
        <dbReference type="Proteomes" id="UP001327560"/>
    </source>
</evidence>
<evidence type="ECO:0000256" key="1">
    <source>
        <dbReference type="SAM" id="SignalP"/>
    </source>
</evidence>
<dbReference type="AlphaFoldDB" id="A0AAQ3LAS6"/>
<evidence type="ECO:0000313" key="2">
    <source>
        <dbReference type="EMBL" id="WOL20177.1"/>
    </source>
</evidence>
<dbReference type="EMBL" id="CP136898">
    <property type="protein sequence ID" value="WOL20177.1"/>
    <property type="molecule type" value="Genomic_DNA"/>
</dbReference>
<reference evidence="2 3" key="1">
    <citation type="submission" date="2023-10" db="EMBL/GenBank/DDBJ databases">
        <title>Chromosome-scale genome assembly provides insights into flower coloration mechanisms of Canna indica.</title>
        <authorList>
            <person name="Li C."/>
        </authorList>
    </citation>
    <scope>NUCLEOTIDE SEQUENCE [LARGE SCALE GENOMIC DNA]</scope>
    <source>
        <tissue evidence="2">Flower</tissue>
    </source>
</reference>
<name>A0AAQ3LAS6_9LILI</name>
<dbReference type="Proteomes" id="UP001327560">
    <property type="component" value="Chromosome 9"/>
</dbReference>
<protein>
    <submittedName>
        <fullName evidence="2">Uncharacterized protein</fullName>
    </submittedName>
</protein>
<feature type="chain" id="PRO_5042811295" evidence="1">
    <location>
        <begin position="28"/>
        <end position="109"/>
    </location>
</feature>